<dbReference type="RefSeq" id="WP_037232794.1">
    <property type="nucleotide sequence ID" value="NZ_JAEMUK010000081.1"/>
</dbReference>
<dbReference type="GO" id="GO:0005576">
    <property type="term" value="C:extracellular region"/>
    <property type="evidence" value="ECO:0007669"/>
    <property type="project" value="TreeGrafter"/>
</dbReference>
<evidence type="ECO:0000256" key="9">
    <source>
        <dbReference type="PROSITE-ProRule" id="PRU01373"/>
    </source>
</evidence>
<dbReference type="EMBL" id="JAEMUK010000081">
    <property type="protein sequence ID" value="MBJ7544773.1"/>
    <property type="molecule type" value="Genomic_DNA"/>
</dbReference>
<reference evidence="12 13" key="1">
    <citation type="submission" date="2020-12" db="EMBL/GenBank/DDBJ databases">
        <title>Revised draft genomes of Rhodomicrobium vannielii ATCC 17100 and Rhodomicrobium udaipurense JA643.</title>
        <authorList>
            <person name="Conners E.M."/>
            <person name="Davenport E.J."/>
            <person name="Bose A."/>
        </authorList>
    </citation>
    <scope>NUCLEOTIDE SEQUENCE [LARGE SCALE GENOMIC DNA]</scope>
    <source>
        <strain evidence="12 13">JA643</strain>
    </source>
</reference>
<dbReference type="GO" id="GO:0071972">
    <property type="term" value="F:peptidoglycan L,D-transpeptidase activity"/>
    <property type="evidence" value="ECO:0007669"/>
    <property type="project" value="TreeGrafter"/>
</dbReference>
<dbReference type="CDD" id="cd16913">
    <property type="entry name" value="YkuD_like"/>
    <property type="match status" value="1"/>
</dbReference>
<evidence type="ECO:0000256" key="3">
    <source>
        <dbReference type="ARBA" id="ARBA00022676"/>
    </source>
</evidence>
<dbReference type="Pfam" id="PF03734">
    <property type="entry name" value="YkuD"/>
    <property type="match status" value="1"/>
</dbReference>
<dbReference type="GO" id="GO:0071555">
    <property type="term" value="P:cell wall organization"/>
    <property type="evidence" value="ECO:0007669"/>
    <property type="project" value="UniProtKB-UniRule"/>
</dbReference>
<comment type="pathway">
    <text evidence="1 9">Cell wall biogenesis; peptidoglycan biosynthesis.</text>
</comment>
<dbReference type="InterPro" id="IPR005490">
    <property type="entry name" value="LD_TPept_cat_dom"/>
</dbReference>
<dbReference type="GO" id="GO:0018104">
    <property type="term" value="P:peptidoglycan-protein cross-linking"/>
    <property type="evidence" value="ECO:0007669"/>
    <property type="project" value="TreeGrafter"/>
</dbReference>
<keyword evidence="5" id="KW-0378">Hydrolase</keyword>
<dbReference type="GO" id="GO:0008360">
    <property type="term" value="P:regulation of cell shape"/>
    <property type="evidence" value="ECO:0007669"/>
    <property type="project" value="UniProtKB-UniRule"/>
</dbReference>
<evidence type="ECO:0000256" key="8">
    <source>
        <dbReference type="ARBA" id="ARBA00023316"/>
    </source>
</evidence>
<keyword evidence="7 9" id="KW-0573">Peptidoglycan synthesis</keyword>
<feature type="domain" description="L,D-TPase catalytic" evidence="11">
    <location>
        <begin position="55"/>
        <end position="185"/>
    </location>
</feature>
<feature type="active site" description="Nucleophile" evidence="9">
    <location>
        <position position="161"/>
    </location>
</feature>
<dbReference type="GO" id="GO:0016757">
    <property type="term" value="F:glycosyltransferase activity"/>
    <property type="evidence" value="ECO:0007669"/>
    <property type="project" value="UniProtKB-KW"/>
</dbReference>
<evidence type="ECO:0000256" key="7">
    <source>
        <dbReference type="ARBA" id="ARBA00022984"/>
    </source>
</evidence>
<evidence type="ECO:0000313" key="13">
    <source>
        <dbReference type="Proteomes" id="UP000623250"/>
    </source>
</evidence>
<dbReference type="FunFam" id="2.40.440.10:FF:000002">
    <property type="entry name" value="L,D-transpeptidase ErfK/SrfK"/>
    <property type="match status" value="1"/>
</dbReference>
<dbReference type="PANTHER" id="PTHR30582:SF24">
    <property type="entry name" value="L,D-TRANSPEPTIDASE ERFK_SRFK-RELATED"/>
    <property type="match status" value="1"/>
</dbReference>
<comment type="similarity">
    <text evidence="2">Belongs to the YkuD family.</text>
</comment>
<dbReference type="AlphaFoldDB" id="A0A8I1GCY3"/>
<accession>A0A8I1GCY3</accession>
<proteinExistence type="inferred from homology"/>
<keyword evidence="4" id="KW-0808">Transferase</keyword>
<evidence type="ECO:0000313" key="12">
    <source>
        <dbReference type="EMBL" id="MBJ7544773.1"/>
    </source>
</evidence>
<evidence type="ECO:0000256" key="5">
    <source>
        <dbReference type="ARBA" id="ARBA00022801"/>
    </source>
</evidence>
<evidence type="ECO:0000256" key="10">
    <source>
        <dbReference type="SAM" id="SignalP"/>
    </source>
</evidence>
<dbReference type="PANTHER" id="PTHR30582">
    <property type="entry name" value="L,D-TRANSPEPTIDASE"/>
    <property type="match status" value="1"/>
</dbReference>
<dbReference type="Proteomes" id="UP000623250">
    <property type="component" value="Unassembled WGS sequence"/>
</dbReference>
<keyword evidence="3" id="KW-0328">Glycosyltransferase</keyword>
<keyword evidence="13" id="KW-1185">Reference proteome</keyword>
<evidence type="ECO:0000256" key="2">
    <source>
        <dbReference type="ARBA" id="ARBA00005992"/>
    </source>
</evidence>
<dbReference type="InterPro" id="IPR050979">
    <property type="entry name" value="LD-transpeptidase"/>
</dbReference>
<feature type="active site" description="Proton donor/acceptor" evidence="9">
    <location>
        <position position="145"/>
    </location>
</feature>
<dbReference type="Gene3D" id="2.40.440.10">
    <property type="entry name" value="L,D-transpeptidase catalytic domain-like"/>
    <property type="match status" value="1"/>
</dbReference>
<dbReference type="UniPathway" id="UPA00219"/>
<organism evidence="12 13">
    <name type="scientific">Rhodomicrobium udaipurense</name>
    <dbReference type="NCBI Taxonomy" id="1202716"/>
    <lineage>
        <taxon>Bacteria</taxon>
        <taxon>Pseudomonadati</taxon>
        <taxon>Pseudomonadota</taxon>
        <taxon>Alphaproteobacteria</taxon>
        <taxon>Hyphomicrobiales</taxon>
        <taxon>Hyphomicrobiaceae</taxon>
        <taxon>Rhodomicrobium</taxon>
    </lineage>
</organism>
<evidence type="ECO:0000256" key="6">
    <source>
        <dbReference type="ARBA" id="ARBA00022960"/>
    </source>
</evidence>
<evidence type="ECO:0000259" key="11">
    <source>
        <dbReference type="PROSITE" id="PS52029"/>
    </source>
</evidence>
<gene>
    <name evidence="12" type="ORF">JDN41_14555</name>
</gene>
<comment type="caution">
    <text evidence="12">The sequence shown here is derived from an EMBL/GenBank/DDBJ whole genome shotgun (WGS) entry which is preliminary data.</text>
</comment>
<dbReference type="InterPro" id="IPR038063">
    <property type="entry name" value="Transpep_catalytic_dom"/>
</dbReference>
<keyword evidence="8 9" id="KW-0961">Cell wall biogenesis/degradation</keyword>
<sequence length="192" mass="21341">MSRLIMKIAVAGLALTIATTNASAAFLDSFFNDLFGPMSPQGRQVVRINGSHNVGDIIVSFGDRRLYYVESKTVAYSYPIAIPKAEAKWSGVSYVSQKRENPAWTPTADMRRENPKLPAYVPGGDPRNPLGTRALYLGDSLYRIHGTDAPWLIGQQVSHGCIRMYNEDAADLYRRAKVGAKVVVTWDRMRTM</sequence>
<protein>
    <submittedName>
        <fullName evidence="12">L,D-transpeptidase</fullName>
    </submittedName>
</protein>
<keyword evidence="6 9" id="KW-0133">Cell shape</keyword>
<dbReference type="SUPFAM" id="SSF141523">
    <property type="entry name" value="L,D-transpeptidase catalytic domain-like"/>
    <property type="match status" value="1"/>
</dbReference>
<feature type="signal peptide" evidence="10">
    <location>
        <begin position="1"/>
        <end position="24"/>
    </location>
</feature>
<name>A0A8I1GCY3_9HYPH</name>
<evidence type="ECO:0000256" key="4">
    <source>
        <dbReference type="ARBA" id="ARBA00022679"/>
    </source>
</evidence>
<keyword evidence="10" id="KW-0732">Signal</keyword>
<evidence type="ECO:0000256" key="1">
    <source>
        <dbReference type="ARBA" id="ARBA00004752"/>
    </source>
</evidence>
<feature type="chain" id="PRO_5034917375" evidence="10">
    <location>
        <begin position="25"/>
        <end position="192"/>
    </location>
</feature>
<dbReference type="PROSITE" id="PS52029">
    <property type="entry name" value="LD_TPASE"/>
    <property type="match status" value="1"/>
</dbReference>